<evidence type="ECO:0000256" key="2">
    <source>
        <dbReference type="ARBA" id="ARBA00022448"/>
    </source>
</evidence>
<dbReference type="Pfam" id="PF24357">
    <property type="entry name" value="TMD0_ABC"/>
    <property type="match status" value="1"/>
</dbReference>
<evidence type="ECO:0000256" key="7">
    <source>
        <dbReference type="ARBA" id="ARBA00022989"/>
    </source>
</evidence>
<protein>
    <recommendedName>
        <fullName evidence="10">ABC transmembrane type-1 domain-containing protein</fullName>
    </recommendedName>
</protein>
<evidence type="ECO:0000259" key="10">
    <source>
        <dbReference type="PROSITE" id="PS50929"/>
    </source>
</evidence>
<dbReference type="Proteomes" id="UP000250043">
    <property type="component" value="Unassembled WGS sequence"/>
</dbReference>
<gene>
    <name evidence="11" type="ORF">OBBRIDRAFT_804843</name>
</gene>
<dbReference type="InterPro" id="IPR011527">
    <property type="entry name" value="ABC1_TM_dom"/>
</dbReference>
<dbReference type="SUPFAM" id="SSF90123">
    <property type="entry name" value="ABC transporter transmembrane region"/>
    <property type="match status" value="1"/>
</dbReference>
<evidence type="ECO:0000256" key="4">
    <source>
        <dbReference type="ARBA" id="ARBA00022737"/>
    </source>
</evidence>
<keyword evidence="6" id="KW-0067">ATP-binding</keyword>
<dbReference type="Pfam" id="PF00664">
    <property type="entry name" value="ABC_membrane"/>
    <property type="match status" value="1"/>
</dbReference>
<keyword evidence="2" id="KW-0813">Transport</keyword>
<feature type="transmembrane region" description="Helical" evidence="9">
    <location>
        <begin position="31"/>
        <end position="50"/>
    </location>
</feature>
<dbReference type="InterPro" id="IPR036640">
    <property type="entry name" value="ABC1_TM_sf"/>
</dbReference>
<sequence>MATFARCRSSEGWGPVSPIRDLTPCFEEGPLLSSLLIVTILVAGTVCWELNDVKKRHRSRKSLWILRAKMACLSLACATGCANLVFVLVTKRPVAFVPCYVLEVVALFITPFLTWLDHYLDVGSDDKGSLVPQDEAANLGRKLQWALSRHSSLWKAPLLAYRGPCAFAAFLKFIQDCLAFLQPQLLCWLLAYISEYQSARYSGGATPSPLKALQLPSSCSSRPASRQLSCYFQHCFETGMRVRAELVTVIYQKALVFSSDGRESASSDIVNLMLVNPTRLQDLCTYSLISISGPFQIFLAFISLYDILGWPAFVGVAVMIVSIPLNTVIARMLKNMQEAQMKNRDKRTRLMSDLLANIRSIKLYAWENAFMRWILQVRSEQELKMLRKIGIVTSLNTVLWCGIPPCWPSEAETIQFETGIGERECEVTRLEWENMCEGCSTGMYAAGPRCASSVYALHTLLRILGVGRIRDTQCGFKLFSWKVARALFPAQHLPAWAFDVELLLLVRSTDIPVAEVPVAWHEVGGQQAQCCTGLRGHVPRFASAEGELRTRQLRVWRGTRTRIMYR</sequence>
<feature type="transmembrane region" description="Helical" evidence="9">
    <location>
        <begin position="283"/>
        <end position="304"/>
    </location>
</feature>
<evidence type="ECO:0000256" key="6">
    <source>
        <dbReference type="ARBA" id="ARBA00022840"/>
    </source>
</evidence>
<feature type="transmembrane region" description="Helical" evidence="9">
    <location>
        <begin position="95"/>
        <end position="116"/>
    </location>
</feature>
<evidence type="ECO:0000256" key="1">
    <source>
        <dbReference type="ARBA" id="ARBA00004127"/>
    </source>
</evidence>
<keyword evidence="12" id="KW-1185">Reference proteome</keyword>
<dbReference type="AlphaFoldDB" id="A0A8E2DKX0"/>
<dbReference type="OrthoDB" id="3244073at2759"/>
<keyword evidence="5" id="KW-0547">Nucleotide-binding</keyword>
<accession>A0A8E2DKX0</accession>
<dbReference type="GO" id="GO:0140359">
    <property type="term" value="F:ABC-type transporter activity"/>
    <property type="evidence" value="ECO:0007669"/>
    <property type="project" value="InterPro"/>
</dbReference>
<feature type="transmembrane region" description="Helical" evidence="9">
    <location>
        <begin position="310"/>
        <end position="333"/>
    </location>
</feature>
<dbReference type="GO" id="GO:0012505">
    <property type="term" value="C:endomembrane system"/>
    <property type="evidence" value="ECO:0007669"/>
    <property type="project" value="UniProtKB-SubCell"/>
</dbReference>
<dbReference type="PANTHER" id="PTHR24223:SF443">
    <property type="entry name" value="MULTIDRUG-RESISTANCE LIKE PROTEIN 1, ISOFORM I"/>
    <property type="match status" value="1"/>
</dbReference>
<proteinExistence type="predicted"/>
<evidence type="ECO:0000256" key="5">
    <source>
        <dbReference type="ARBA" id="ARBA00022741"/>
    </source>
</evidence>
<dbReference type="EMBL" id="KV722431">
    <property type="protein sequence ID" value="OCH89274.1"/>
    <property type="molecule type" value="Genomic_DNA"/>
</dbReference>
<dbReference type="InterPro" id="IPR050173">
    <property type="entry name" value="ABC_transporter_C-like"/>
</dbReference>
<evidence type="ECO:0000256" key="9">
    <source>
        <dbReference type="SAM" id="Phobius"/>
    </source>
</evidence>
<dbReference type="InterPro" id="IPR056227">
    <property type="entry name" value="TMD0_ABC"/>
</dbReference>
<evidence type="ECO:0000313" key="12">
    <source>
        <dbReference type="Proteomes" id="UP000250043"/>
    </source>
</evidence>
<organism evidence="11 12">
    <name type="scientific">Obba rivulosa</name>
    <dbReference type="NCBI Taxonomy" id="1052685"/>
    <lineage>
        <taxon>Eukaryota</taxon>
        <taxon>Fungi</taxon>
        <taxon>Dikarya</taxon>
        <taxon>Basidiomycota</taxon>
        <taxon>Agaricomycotina</taxon>
        <taxon>Agaricomycetes</taxon>
        <taxon>Polyporales</taxon>
        <taxon>Gelatoporiaceae</taxon>
        <taxon>Obba</taxon>
    </lineage>
</organism>
<dbReference type="GO" id="GO:0016020">
    <property type="term" value="C:membrane"/>
    <property type="evidence" value="ECO:0007669"/>
    <property type="project" value="InterPro"/>
</dbReference>
<name>A0A8E2DKX0_9APHY</name>
<dbReference type="PROSITE" id="PS50929">
    <property type="entry name" value="ABC_TM1F"/>
    <property type="match status" value="1"/>
</dbReference>
<evidence type="ECO:0000313" key="11">
    <source>
        <dbReference type="EMBL" id="OCH89274.1"/>
    </source>
</evidence>
<keyword evidence="8 9" id="KW-0472">Membrane</keyword>
<dbReference type="GO" id="GO:0005524">
    <property type="term" value="F:ATP binding"/>
    <property type="evidence" value="ECO:0007669"/>
    <property type="project" value="UniProtKB-KW"/>
</dbReference>
<evidence type="ECO:0000256" key="8">
    <source>
        <dbReference type="ARBA" id="ARBA00023136"/>
    </source>
</evidence>
<feature type="domain" description="ABC transmembrane type-1" evidence="10">
    <location>
        <begin position="238"/>
        <end position="400"/>
    </location>
</feature>
<keyword evidence="7 9" id="KW-1133">Transmembrane helix</keyword>
<evidence type="ECO:0000256" key="3">
    <source>
        <dbReference type="ARBA" id="ARBA00022692"/>
    </source>
</evidence>
<keyword evidence="4" id="KW-0677">Repeat</keyword>
<comment type="subcellular location">
    <subcellularLocation>
        <location evidence="1">Endomembrane system</location>
        <topology evidence="1">Multi-pass membrane protein</topology>
    </subcellularLocation>
</comment>
<reference evidence="11 12" key="1">
    <citation type="submission" date="2016-07" db="EMBL/GenBank/DDBJ databases">
        <title>Draft genome of the white-rot fungus Obba rivulosa 3A-2.</title>
        <authorList>
            <consortium name="DOE Joint Genome Institute"/>
            <person name="Miettinen O."/>
            <person name="Riley R."/>
            <person name="Acob R."/>
            <person name="Barry K."/>
            <person name="Cullen D."/>
            <person name="De Vries R."/>
            <person name="Hainaut M."/>
            <person name="Hatakka A."/>
            <person name="Henrissat B."/>
            <person name="Hilden K."/>
            <person name="Kuo R."/>
            <person name="Labutti K."/>
            <person name="Lipzen A."/>
            <person name="Makela M.R."/>
            <person name="Sandor L."/>
            <person name="Spatafora J.W."/>
            <person name="Grigoriev I.V."/>
            <person name="Hibbett D.S."/>
        </authorList>
    </citation>
    <scope>NUCLEOTIDE SEQUENCE [LARGE SCALE GENOMIC DNA]</scope>
    <source>
        <strain evidence="11 12">3A-2</strain>
    </source>
</reference>
<feature type="transmembrane region" description="Helical" evidence="9">
    <location>
        <begin position="71"/>
        <end position="89"/>
    </location>
</feature>
<keyword evidence="3 9" id="KW-0812">Transmembrane</keyword>
<dbReference type="Gene3D" id="1.20.1560.10">
    <property type="entry name" value="ABC transporter type 1, transmembrane domain"/>
    <property type="match status" value="1"/>
</dbReference>
<dbReference type="PANTHER" id="PTHR24223">
    <property type="entry name" value="ATP-BINDING CASSETTE SUB-FAMILY C"/>
    <property type="match status" value="1"/>
</dbReference>